<organism evidence="2 3">
    <name type="scientific">Fusarium langsethiae</name>
    <dbReference type="NCBI Taxonomy" id="179993"/>
    <lineage>
        <taxon>Eukaryota</taxon>
        <taxon>Fungi</taxon>
        <taxon>Dikarya</taxon>
        <taxon>Ascomycota</taxon>
        <taxon>Pezizomycotina</taxon>
        <taxon>Sordariomycetes</taxon>
        <taxon>Hypocreomycetidae</taxon>
        <taxon>Hypocreales</taxon>
        <taxon>Nectriaceae</taxon>
        <taxon>Fusarium</taxon>
    </lineage>
</organism>
<dbReference type="Proteomes" id="UP000037904">
    <property type="component" value="Unassembled WGS sequence"/>
</dbReference>
<sequence length="125" mass="14157">MQSRLPSEALSQDNMQLRPFERPEPDGSVASLERGYVGRMLLPTFRGANTNGASETGFRSGPWQLWNGLSASDTPPTATSNTFNLHRDGIGLIDVFFDRRWPQYPVIHRPTFMEQHYIPYCNGQV</sequence>
<gene>
    <name evidence="2" type="ORF">FLAG1_08586</name>
</gene>
<reference evidence="2 3" key="1">
    <citation type="submission" date="2015-04" db="EMBL/GenBank/DDBJ databases">
        <title>The draft genome sequence of Fusarium langsethiae, a T-2/HT-2 mycotoxin producer.</title>
        <authorList>
            <person name="Lysoe E."/>
            <person name="Divon H.H."/>
            <person name="Terzi V."/>
            <person name="Orru L."/>
            <person name="Lamontanara A."/>
            <person name="Kolseth A.-K."/>
            <person name="Frandsen R.J."/>
            <person name="Nielsen K."/>
            <person name="Thrane U."/>
        </authorList>
    </citation>
    <scope>NUCLEOTIDE SEQUENCE [LARGE SCALE GENOMIC DNA]</scope>
    <source>
        <strain evidence="2 3">Fl201059</strain>
    </source>
</reference>
<proteinExistence type="predicted"/>
<feature type="non-terminal residue" evidence="2">
    <location>
        <position position="125"/>
    </location>
</feature>
<evidence type="ECO:0000313" key="2">
    <source>
        <dbReference type="EMBL" id="KPA38565.1"/>
    </source>
</evidence>
<protein>
    <submittedName>
        <fullName evidence="2">Pyrimidine pathway regulatory protein 1</fullName>
    </submittedName>
</protein>
<dbReference type="CDD" id="cd12148">
    <property type="entry name" value="fungal_TF_MHR"/>
    <property type="match status" value="1"/>
</dbReference>
<evidence type="ECO:0000313" key="3">
    <source>
        <dbReference type="Proteomes" id="UP000037904"/>
    </source>
</evidence>
<accession>A0A0N0DCQ1</accession>
<feature type="region of interest" description="Disordered" evidence="1">
    <location>
        <begin position="1"/>
        <end position="29"/>
    </location>
</feature>
<name>A0A0N0DCQ1_FUSLA</name>
<dbReference type="EMBL" id="JXCE01000266">
    <property type="protein sequence ID" value="KPA38565.1"/>
    <property type="molecule type" value="Genomic_DNA"/>
</dbReference>
<comment type="caution">
    <text evidence="2">The sequence shown here is derived from an EMBL/GenBank/DDBJ whole genome shotgun (WGS) entry which is preliminary data.</text>
</comment>
<evidence type="ECO:0000256" key="1">
    <source>
        <dbReference type="SAM" id="MobiDB-lite"/>
    </source>
</evidence>
<feature type="compositionally biased region" description="Polar residues" evidence="1">
    <location>
        <begin position="1"/>
        <end position="15"/>
    </location>
</feature>
<dbReference type="AlphaFoldDB" id="A0A0N0DCQ1"/>
<keyword evidence="3" id="KW-1185">Reference proteome</keyword>